<comment type="subcellular location">
    <subcellularLocation>
        <location evidence="1">Membrane</location>
        <topology evidence="1">Single-pass membrane protein</topology>
    </subcellularLocation>
</comment>
<dbReference type="Pfam" id="PF08825">
    <property type="entry name" value="E2_bind"/>
    <property type="match status" value="1"/>
</dbReference>
<evidence type="ECO:0000256" key="2">
    <source>
        <dbReference type="ARBA" id="ARBA00005032"/>
    </source>
</evidence>
<dbReference type="InterPro" id="IPR014929">
    <property type="entry name" value="E2-binding"/>
</dbReference>
<evidence type="ECO:0000256" key="9">
    <source>
        <dbReference type="ARBA" id="ARBA00022786"/>
    </source>
</evidence>
<keyword evidence="6" id="KW-0436">Ligase</keyword>
<dbReference type="Gene3D" id="3.10.290.20">
    <property type="entry name" value="Ubiquitin-like 2 activating enzyme e1b. Chain: B, domain 3"/>
    <property type="match status" value="1"/>
</dbReference>
<dbReference type="FunFam" id="1.10.10.520:FF:000001">
    <property type="entry name" value="NEDD8-activating enzyme E1 catalytic subunit"/>
    <property type="match status" value="1"/>
</dbReference>
<dbReference type="Gene3D" id="3.40.50.720">
    <property type="entry name" value="NAD(P)-binding Rossmann-like Domain"/>
    <property type="match status" value="1"/>
</dbReference>
<dbReference type="EMBL" id="SDRB02012646">
    <property type="protein sequence ID" value="THF97090.1"/>
    <property type="molecule type" value="Genomic_DNA"/>
</dbReference>
<evidence type="ECO:0000256" key="13">
    <source>
        <dbReference type="ARBA" id="ARBA00023136"/>
    </source>
</evidence>
<evidence type="ECO:0000256" key="12">
    <source>
        <dbReference type="ARBA" id="ARBA00022989"/>
    </source>
</evidence>
<evidence type="ECO:0000256" key="1">
    <source>
        <dbReference type="ARBA" id="ARBA00004167"/>
    </source>
</evidence>
<organism evidence="20 21">
    <name type="scientific">Camellia sinensis var. sinensis</name>
    <name type="common">China tea</name>
    <dbReference type="NCBI Taxonomy" id="542762"/>
    <lineage>
        <taxon>Eukaryota</taxon>
        <taxon>Viridiplantae</taxon>
        <taxon>Streptophyta</taxon>
        <taxon>Embryophyta</taxon>
        <taxon>Tracheophyta</taxon>
        <taxon>Spermatophyta</taxon>
        <taxon>Magnoliopsida</taxon>
        <taxon>eudicotyledons</taxon>
        <taxon>Gunneridae</taxon>
        <taxon>Pentapetalae</taxon>
        <taxon>asterids</taxon>
        <taxon>Ericales</taxon>
        <taxon>Theaceae</taxon>
        <taxon>Camellia</taxon>
    </lineage>
</organism>
<dbReference type="InterPro" id="IPR030468">
    <property type="entry name" value="Uba3_N"/>
</dbReference>
<keyword evidence="12 17" id="KW-1133">Transmembrane helix</keyword>
<dbReference type="PROSITE" id="PS00865">
    <property type="entry name" value="UBIQUITIN_ACTIVAT_2"/>
    <property type="match status" value="1"/>
</dbReference>
<dbReference type="GO" id="GO:0005524">
    <property type="term" value="F:ATP binding"/>
    <property type="evidence" value="ECO:0007669"/>
    <property type="project" value="UniProtKB-KW"/>
</dbReference>
<evidence type="ECO:0000313" key="21">
    <source>
        <dbReference type="Proteomes" id="UP000306102"/>
    </source>
</evidence>
<feature type="domain" description="E2 binding" evidence="19">
    <location>
        <begin position="878"/>
        <end position="975"/>
    </location>
</feature>
<dbReference type="SMART" id="SM01181">
    <property type="entry name" value="E2_bind"/>
    <property type="match status" value="1"/>
</dbReference>
<dbReference type="PANTHER" id="PTHR32285">
    <property type="entry name" value="PROTEIN TRICHOME BIREFRINGENCE-LIKE 9-RELATED"/>
    <property type="match status" value="1"/>
</dbReference>
<evidence type="ECO:0000256" key="17">
    <source>
        <dbReference type="SAM" id="Phobius"/>
    </source>
</evidence>
<dbReference type="Pfam" id="PF13839">
    <property type="entry name" value="PC-Esterase"/>
    <property type="match status" value="1"/>
</dbReference>
<feature type="chain" id="PRO_5020227042" description="NEDD8-activating enzyme E1 catalytic subunit" evidence="18">
    <location>
        <begin position="27"/>
        <end position="989"/>
    </location>
</feature>
<dbReference type="GO" id="GO:0016020">
    <property type="term" value="C:membrane"/>
    <property type="evidence" value="ECO:0007669"/>
    <property type="project" value="UniProtKB-SubCell"/>
</dbReference>
<comment type="caution">
    <text evidence="20">The sequence shown here is derived from an EMBL/GenBank/DDBJ whole genome shotgun (WGS) entry which is preliminary data.</text>
</comment>
<keyword evidence="18" id="KW-0732">Signal</keyword>
<reference evidence="20 21" key="1">
    <citation type="journal article" date="2018" name="Proc. Natl. Acad. Sci. U.S.A.">
        <title>Draft genome sequence of Camellia sinensis var. sinensis provides insights into the evolution of the tea genome and tea quality.</title>
        <authorList>
            <person name="Wei C."/>
            <person name="Yang H."/>
            <person name="Wang S."/>
            <person name="Zhao J."/>
            <person name="Liu C."/>
            <person name="Gao L."/>
            <person name="Xia E."/>
            <person name="Lu Y."/>
            <person name="Tai Y."/>
            <person name="She G."/>
            <person name="Sun J."/>
            <person name="Cao H."/>
            <person name="Tong W."/>
            <person name="Gao Q."/>
            <person name="Li Y."/>
            <person name="Deng W."/>
            <person name="Jiang X."/>
            <person name="Wang W."/>
            <person name="Chen Q."/>
            <person name="Zhang S."/>
            <person name="Li H."/>
            <person name="Wu J."/>
            <person name="Wang P."/>
            <person name="Li P."/>
            <person name="Shi C."/>
            <person name="Zheng F."/>
            <person name="Jian J."/>
            <person name="Huang B."/>
            <person name="Shan D."/>
            <person name="Shi M."/>
            <person name="Fang C."/>
            <person name="Yue Y."/>
            <person name="Li F."/>
            <person name="Li D."/>
            <person name="Wei S."/>
            <person name="Han B."/>
            <person name="Jiang C."/>
            <person name="Yin Y."/>
            <person name="Xia T."/>
            <person name="Zhang Z."/>
            <person name="Bennetzen J.L."/>
            <person name="Zhao S."/>
            <person name="Wan X."/>
        </authorList>
    </citation>
    <scope>NUCLEOTIDE SEQUENCE [LARGE SCALE GENOMIC DNA]</scope>
    <source>
        <strain evidence="21">cv. Shuchazao</strain>
        <tissue evidence="20">Leaf</tissue>
    </source>
</reference>
<keyword evidence="11" id="KW-0735">Signal-anchor</keyword>
<dbReference type="Gene3D" id="1.10.10.520">
    <property type="entry name" value="Ubiquitin activating enzymes (Uba3). Chain: B, domain 2"/>
    <property type="match status" value="1"/>
</dbReference>
<feature type="transmembrane region" description="Helical" evidence="17">
    <location>
        <begin position="70"/>
        <end position="89"/>
    </location>
</feature>
<feature type="signal peptide" evidence="18">
    <location>
        <begin position="1"/>
        <end position="26"/>
    </location>
</feature>
<evidence type="ECO:0000256" key="15">
    <source>
        <dbReference type="ARBA" id="ARBA00024626"/>
    </source>
</evidence>
<dbReference type="STRING" id="542762.A0A4S4D446"/>
<evidence type="ECO:0000256" key="6">
    <source>
        <dbReference type="ARBA" id="ARBA00022598"/>
    </source>
</evidence>
<feature type="active site" description="Glycyl thioester intermediate" evidence="16">
    <location>
        <position position="684"/>
    </location>
</feature>
<dbReference type="PANTHER" id="PTHR32285:SF213">
    <property type="entry name" value="PROTEIN TRICHOME BIREFRINGENCE-LIKE 11"/>
    <property type="match status" value="1"/>
</dbReference>
<keyword evidence="8" id="KW-0547">Nucleotide-binding</keyword>
<dbReference type="SUPFAM" id="SSF69572">
    <property type="entry name" value="Activating enzymes of the ubiquitin-like proteins"/>
    <property type="match status" value="1"/>
</dbReference>
<dbReference type="GO" id="GO:0045116">
    <property type="term" value="P:protein neddylation"/>
    <property type="evidence" value="ECO:0007669"/>
    <property type="project" value="InterPro"/>
</dbReference>
<protein>
    <recommendedName>
        <fullName evidence="5">NEDD8-activating enzyme E1 catalytic subunit</fullName>
        <ecNumber evidence="14">6.2.1.64</ecNumber>
    </recommendedName>
</protein>
<dbReference type="InterPro" id="IPR026057">
    <property type="entry name" value="TBL_C"/>
</dbReference>
<keyword evidence="13 17" id="KW-0472">Membrane</keyword>
<name>A0A4S4D446_CAMSN</name>
<gene>
    <name evidence="20" type="ORF">TEA_001901</name>
</gene>
<evidence type="ECO:0000256" key="11">
    <source>
        <dbReference type="ARBA" id="ARBA00022968"/>
    </source>
</evidence>
<dbReference type="GO" id="GO:0019781">
    <property type="term" value="F:NEDD8 activating enzyme activity"/>
    <property type="evidence" value="ECO:0007669"/>
    <property type="project" value="UniProtKB-EC"/>
</dbReference>
<comment type="similarity">
    <text evidence="3">Belongs to the ubiquitin-activating E1 family. UBA3 subfamily.</text>
</comment>
<evidence type="ECO:0000256" key="5">
    <source>
        <dbReference type="ARBA" id="ARBA00015203"/>
    </source>
</evidence>
<evidence type="ECO:0000256" key="10">
    <source>
        <dbReference type="ARBA" id="ARBA00022840"/>
    </source>
</evidence>
<evidence type="ECO:0000313" key="20">
    <source>
        <dbReference type="EMBL" id="THF97090.1"/>
    </source>
</evidence>
<keyword evidence="9" id="KW-0833">Ubl conjugation pathway</keyword>
<dbReference type="InterPro" id="IPR033127">
    <property type="entry name" value="UBQ-activ_enz_E1_Cys_AS"/>
</dbReference>
<evidence type="ECO:0000256" key="4">
    <source>
        <dbReference type="ARBA" id="ARBA00007727"/>
    </source>
</evidence>
<dbReference type="CDD" id="cd01488">
    <property type="entry name" value="Uba3_RUB"/>
    <property type="match status" value="1"/>
</dbReference>
<dbReference type="GO" id="GO:0016413">
    <property type="term" value="F:O-acetyltransferase activity"/>
    <property type="evidence" value="ECO:0007669"/>
    <property type="project" value="InterPro"/>
</dbReference>
<dbReference type="Proteomes" id="UP000306102">
    <property type="component" value="Unassembled WGS sequence"/>
</dbReference>
<dbReference type="Pfam" id="PF14416">
    <property type="entry name" value="PMR5N"/>
    <property type="match status" value="1"/>
</dbReference>
<comment type="pathway">
    <text evidence="2">Protein modification; protein neddylation.</text>
</comment>
<dbReference type="InterPro" id="IPR023318">
    <property type="entry name" value="Ub_act_enz_dom_a_sf"/>
</dbReference>
<comment type="catalytic activity">
    <reaction evidence="15">
        <text>ATP + [NEDD8 protein] + [E1 NEDD8-activating enzyme]-L-cysteine = AMP + diphosphate + [E1 NEDD8-activating enzyme]-S-[NEDD8 protein]-yl-L-cysteine.</text>
        <dbReference type="EC" id="6.2.1.64"/>
    </reaction>
</comment>
<sequence length="989" mass="112099">MLFCLHTTPLPCFSLLLHFFFSVSLSKPPHPQFHFQRQMSKNPSHPDFETMSHFDFLNKFKRLRLFEPSLGVLGFFLLTLCFICCFFYLDYRAVPKGLRISTQSDRFVWLRFNGSGSGEDPKTEFLSEMGSGCDVFEGDWVWDESYPLYQSRDCRFLDDGFRCSENGRPDLFYTKWRWQPKACDLPRFDAKMMLEKLRNKRLVFVGDSIGRNQWESLLCMLSSAVPHKDSIYEVNGSPITKHKGFLVFKFADYNCTVEYYRAPFLVLQSRPPAGSPPKIRTTVKLDQMDWSSSTWRDADVLIFNTGHWWNYEKTIRGGNYFQEGAEVKMEMKIDSAYRKSLDTVVDWIHREVNTSKTQVLFRTYAPVHFRGGEWRSGGSCHLETLPELGSSLVPPQTWARYSIFVDVLSAHSNTPNLQTLDILNVTIMTSRRKDGHSSLYYVAGPAPLHRQDCSHWCLPGVPDAWNELLYALFLKHESAQIWNSSTLRLRDDLQEYAKVLVVGAGGLGCELLKDLALSGFRNLEVIDMDRIEVSNLNRQFLFSAAVEVYRQFGPLQEVLPNRLQDVGKPKAEVAAKRVMERVAGVNIVPHFCRIEDKELDFYNDFNIIVLGLDSIEARSYINAVACGFLEYDSDDNPREETVKPMVDGGTEGFKGHARVIVPGVTPCFECTIWLFPPQVKFPLCTLAETPRTAAHCIEYAHLIKWDEVHSGKTFDPDIPEHMQWVYSEAVKRAELFGIPGVTYSLTQGVVKNIIPAIASTNAIISAACALETLKIASGCSKTLSNYLTYNGVEGLHTKVTEFVKDKDCLVCGPGILVELDTSVTLRKLTIAILYDTVTVDVVIVCFLIDTCNPWYCCGSTVLFFRPVIQGAINSQIIRHANGSAKLAFYFVLHQFIDLLEEHPQLLLSRGSVTHRGKNLYMQAPPVLEEMTRSNLDLPLFDLMDKIPKDVVHVTGMASKSDRKISSLRKLRVVFKNVDGVADMDTAGGA</sequence>
<dbReference type="Pfam" id="PF00899">
    <property type="entry name" value="ThiF"/>
    <property type="match status" value="2"/>
</dbReference>
<dbReference type="AlphaFoldDB" id="A0A4S4D446"/>
<keyword evidence="10" id="KW-0067">ATP-binding</keyword>
<proteinExistence type="inferred from homology"/>
<dbReference type="InterPro" id="IPR025846">
    <property type="entry name" value="TBL_N"/>
</dbReference>
<evidence type="ECO:0000256" key="3">
    <source>
        <dbReference type="ARBA" id="ARBA00006310"/>
    </source>
</evidence>
<dbReference type="InterPro" id="IPR035985">
    <property type="entry name" value="Ubiquitin-activating_enz"/>
</dbReference>
<accession>A0A4S4D446</accession>
<evidence type="ECO:0000259" key="19">
    <source>
        <dbReference type="SMART" id="SM01181"/>
    </source>
</evidence>
<dbReference type="InterPro" id="IPR000594">
    <property type="entry name" value="ThiF_NAD_FAD-bd"/>
</dbReference>
<evidence type="ECO:0000256" key="7">
    <source>
        <dbReference type="ARBA" id="ARBA00022692"/>
    </source>
</evidence>
<evidence type="ECO:0000256" key="18">
    <source>
        <dbReference type="SAM" id="SignalP"/>
    </source>
</evidence>
<evidence type="ECO:0000256" key="14">
    <source>
        <dbReference type="ARBA" id="ARBA00023624"/>
    </source>
</evidence>
<evidence type="ECO:0000256" key="8">
    <source>
        <dbReference type="ARBA" id="ARBA00022741"/>
    </source>
</evidence>
<dbReference type="GO" id="GO:0005794">
    <property type="term" value="C:Golgi apparatus"/>
    <property type="evidence" value="ECO:0007669"/>
    <property type="project" value="TreeGrafter"/>
</dbReference>
<comment type="similarity">
    <text evidence="4">Belongs to the PC-esterase family. TBL subfamily.</text>
</comment>
<keyword evidence="21" id="KW-1185">Reference proteome</keyword>
<evidence type="ECO:0000256" key="16">
    <source>
        <dbReference type="PROSITE-ProRule" id="PRU10132"/>
    </source>
</evidence>
<dbReference type="EC" id="6.2.1.64" evidence="14"/>
<dbReference type="InterPro" id="IPR029962">
    <property type="entry name" value="TBL"/>
</dbReference>
<keyword evidence="7 17" id="KW-0812">Transmembrane</keyword>